<dbReference type="AlphaFoldDB" id="A0AAD1XA64"/>
<dbReference type="EMBL" id="CAMPGE010004212">
    <property type="protein sequence ID" value="CAI2363060.1"/>
    <property type="molecule type" value="Genomic_DNA"/>
</dbReference>
<name>A0AAD1XA64_EUPCR</name>
<feature type="compositionally biased region" description="Basic and acidic residues" evidence="1">
    <location>
        <begin position="1"/>
        <end position="17"/>
    </location>
</feature>
<feature type="compositionally biased region" description="Low complexity" evidence="1">
    <location>
        <begin position="80"/>
        <end position="93"/>
    </location>
</feature>
<evidence type="ECO:0000313" key="2">
    <source>
        <dbReference type="EMBL" id="CAI2363060.1"/>
    </source>
</evidence>
<gene>
    <name evidence="2" type="ORF">ECRASSUSDP1_LOCUS4390</name>
</gene>
<proteinExistence type="predicted"/>
<dbReference type="Proteomes" id="UP001295684">
    <property type="component" value="Unassembled WGS sequence"/>
</dbReference>
<accession>A0AAD1XA64</accession>
<comment type="caution">
    <text evidence="2">The sequence shown here is derived from an EMBL/GenBank/DDBJ whole genome shotgun (WGS) entry which is preliminary data.</text>
</comment>
<reference evidence="2" key="1">
    <citation type="submission" date="2023-07" db="EMBL/GenBank/DDBJ databases">
        <authorList>
            <consortium name="AG Swart"/>
            <person name="Singh M."/>
            <person name="Singh A."/>
            <person name="Seah K."/>
            <person name="Emmerich C."/>
        </authorList>
    </citation>
    <scope>NUCLEOTIDE SEQUENCE</scope>
    <source>
        <strain evidence="2">DP1</strain>
    </source>
</reference>
<evidence type="ECO:0000313" key="3">
    <source>
        <dbReference type="Proteomes" id="UP001295684"/>
    </source>
</evidence>
<protein>
    <recommendedName>
        <fullName evidence="4">EF-hand domain-containing protein</fullName>
    </recommendedName>
</protein>
<feature type="region of interest" description="Disordered" evidence="1">
    <location>
        <begin position="57"/>
        <end position="93"/>
    </location>
</feature>
<feature type="region of interest" description="Disordered" evidence="1">
    <location>
        <begin position="1"/>
        <end position="43"/>
    </location>
</feature>
<feature type="compositionally biased region" description="Polar residues" evidence="1">
    <location>
        <begin position="64"/>
        <end position="76"/>
    </location>
</feature>
<evidence type="ECO:0008006" key="4">
    <source>
        <dbReference type="Google" id="ProtNLM"/>
    </source>
</evidence>
<keyword evidence="3" id="KW-1185">Reference proteome</keyword>
<evidence type="ECO:0000256" key="1">
    <source>
        <dbReference type="SAM" id="MobiDB-lite"/>
    </source>
</evidence>
<organism evidence="2 3">
    <name type="scientific">Euplotes crassus</name>
    <dbReference type="NCBI Taxonomy" id="5936"/>
    <lineage>
        <taxon>Eukaryota</taxon>
        <taxon>Sar</taxon>
        <taxon>Alveolata</taxon>
        <taxon>Ciliophora</taxon>
        <taxon>Intramacronucleata</taxon>
        <taxon>Spirotrichea</taxon>
        <taxon>Hypotrichia</taxon>
        <taxon>Euplotida</taxon>
        <taxon>Euplotidae</taxon>
        <taxon>Moneuplotes</taxon>
    </lineage>
</organism>
<sequence>MHLDSLRNRKPAKDKTVGRPRIVQKGAVRLLTKSKSPPSGFERKVYTPNLLVTAKSSRLRSGDQRIQSLSKSSSNKEYQKSTSGKSGKQKSQIRSQYIYHCQGRSTTIDENDEQIESLRQFNLCFHEVVKKNDTTNCGILNYKKAVSVLTDLGFMRLSYEKEILTRERQLLFDIWRICKGNQNNGINIRNFKLFLLAIMKFNFSWMKTAFYNNQEISLSLNNGNGIRSELKNLSECQNNQTLDNLSSIKQDFSPALLNLKVGDESLNRPLTPCFQLPKKNCNPSLQKFLNPGATTSEILYQGKRQLTLDMFTIESEQFRSQTPKNDSVYKSVLGTEILGQIGTFDQAGDFYFKNDFELQKVQNYFQLFYVNRVNFCRSTKHIKLSAGRKSSAKRAEENPRTGGGYISYHKYLSNSSKHKCTTRKPSYKYLGEESAESCEALPSTTEFTRNRNYQNYLNSGFKFCA</sequence>